<dbReference type="Gene3D" id="3.30.300.20">
    <property type="match status" value="1"/>
</dbReference>
<reference evidence="1 2" key="1">
    <citation type="submission" date="2020-07" db="EMBL/GenBank/DDBJ databases">
        <authorList>
            <person name="Criscuolo A."/>
        </authorList>
    </citation>
    <scope>NUCLEOTIDE SEQUENCE [LARGE SCALE GENOMIC DNA]</scope>
    <source>
        <strain evidence="1">CIP107946</strain>
    </source>
</reference>
<dbReference type="InterPro" id="IPR019905">
    <property type="entry name" value="OsmC-like_firmicutes"/>
</dbReference>
<dbReference type="PANTHER" id="PTHR42830:SF2">
    <property type="entry name" value="OSMC_OHR FAMILY PROTEIN"/>
    <property type="match status" value="1"/>
</dbReference>
<keyword evidence="2" id="KW-1185">Reference proteome</keyword>
<dbReference type="InterPro" id="IPR052707">
    <property type="entry name" value="OsmC_Ohr_Peroxiredoxin"/>
</dbReference>
<dbReference type="InterPro" id="IPR003718">
    <property type="entry name" value="OsmC/Ohr_fam"/>
</dbReference>
<protein>
    <submittedName>
        <fullName evidence="1">OsmC-like protein</fullName>
    </submittedName>
</protein>
<accession>A0A6V7RDA2</accession>
<evidence type="ECO:0000313" key="1">
    <source>
        <dbReference type="EMBL" id="CAD2075440.1"/>
    </source>
</evidence>
<organism evidence="1 2">
    <name type="scientific">Phocicoccus pinnipedialis</name>
    <dbReference type="NCBI Taxonomy" id="110845"/>
    <lineage>
        <taxon>Bacteria</taxon>
        <taxon>Bacillati</taxon>
        <taxon>Bacillota</taxon>
        <taxon>Bacilli</taxon>
        <taxon>Bacillales</taxon>
        <taxon>Salinicoccaceae</taxon>
        <taxon>Phocicoccus</taxon>
    </lineage>
</organism>
<proteinExistence type="predicted"/>
<dbReference type="EMBL" id="CAJEWB010000010">
    <property type="protein sequence ID" value="CAD2075440.1"/>
    <property type="molecule type" value="Genomic_DNA"/>
</dbReference>
<dbReference type="InterPro" id="IPR015946">
    <property type="entry name" value="KH_dom-like_a/b"/>
</dbReference>
<dbReference type="AlphaFoldDB" id="A0A6V7RDA2"/>
<dbReference type="Proteomes" id="UP000588186">
    <property type="component" value="Unassembled WGS sequence"/>
</dbReference>
<dbReference type="PANTHER" id="PTHR42830">
    <property type="entry name" value="OSMOTICALLY INDUCIBLE FAMILY PROTEIN"/>
    <property type="match status" value="1"/>
</dbReference>
<dbReference type="Pfam" id="PF02566">
    <property type="entry name" value="OsmC"/>
    <property type="match status" value="1"/>
</dbReference>
<dbReference type="NCBIfam" id="TIGR03563">
    <property type="entry name" value="perox_SACOL1771"/>
    <property type="match status" value="1"/>
</dbReference>
<dbReference type="RefSeq" id="WP_377275239.1">
    <property type="nucleotide sequence ID" value="NZ_CAJEWB010000010.1"/>
</dbReference>
<comment type="caution">
    <text evidence="1">The sequence shown here is derived from an EMBL/GenBank/DDBJ whole genome shotgun (WGS) entry which is preliminary data.</text>
</comment>
<dbReference type="SUPFAM" id="SSF82784">
    <property type="entry name" value="OsmC-like"/>
    <property type="match status" value="1"/>
</dbReference>
<gene>
    <name evidence="1" type="ORF">JEOPIN946_01013</name>
</gene>
<name>A0A6V7RDA2_9BACL</name>
<dbReference type="InterPro" id="IPR036102">
    <property type="entry name" value="OsmC/Ohrsf"/>
</dbReference>
<evidence type="ECO:0000313" key="2">
    <source>
        <dbReference type="Proteomes" id="UP000588186"/>
    </source>
</evidence>
<sequence>MEHDFKVKTHWSGGRNEKGIFEADHLKGEISIPSELGGMGDASNPDELLVSAAGSCYIISLAAALERSRFTDVVIEQESVGTASLKEGKFKMVKITHHPKITVNEAEYTKLEKQLERITEIADGNCMISNSIRGNVEIEIDAEIDVK</sequence>